<evidence type="ECO:0000256" key="7">
    <source>
        <dbReference type="PIRNR" id="PIRNR001892"/>
    </source>
</evidence>
<dbReference type="GO" id="GO:0015562">
    <property type="term" value="F:efflux transmembrane transporter activity"/>
    <property type="evidence" value="ECO:0007669"/>
    <property type="project" value="InterPro"/>
</dbReference>
<feature type="signal peptide" evidence="8">
    <location>
        <begin position="1"/>
        <end position="22"/>
    </location>
</feature>
<proteinExistence type="inferred from homology"/>
<reference evidence="9 10" key="1">
    <citation type="submission" date="2006-09" db="EMBL/GenBank/DDBJ databases">
        <authorList>
            <person name="Emerson D."/>
            <person name="Ferriera S."/>
            <person name="Johnson J."/>
            <person name="Kravitz S."/>
            <person name="Halpern A."/>
            <person name="Remington K."/>
            <person name="Beeson K."/>
            <person name="Tran B."/>
            <person name="Rogers Y.-H."/>
            <person name="Friedman R."/>
            <person name="Venter J.C."/>
        </authorList>
    </citation>
    <scope>NUCLEOTIDE SEQUENCE [LARGE SCALE GENOMIC DNA]</scope>
    <source>
        <strain evidence="9 10">PV-1</strain>
    </source>
</reference>
<dbReference type="GO" id="GO:1990281">
    <property type="term" value="C:efflux pump complex"/>
    <property type="evidence" value="ECO:0007669"/>
    <property type="project" value="TreeGrafter"/>
</dbReference>
<evidence type="ECO:0000256" key="3">
    <source>
        <dbReference type="ARBA" id="ARBA00022452"/>
    </source>
</evidence>
<comment type="subcellular location">
    <subcellularLocation>
        <location evidence="7">Cell outer membrane</location>
        <topology evidence="7">Peripheral membrane protein</topology>
    </subcellularLocation>
</comment>
<keyword evidence="7" id="KW-0204">Cytolysis</keyword>
<evidence type="ECO:0000256" key="2">
    <source>
        <dbReference type="ARBA" id="ARBA00022448"/>
    </source>
</evidence>
<dbReference type="HOGENOM" id="CLU_012817_10_2_0"/>
<dbReference type="Pfam" id="PF02321">
    <property type="entry name" value="OEP"/>
    <property type="match status" value="2"/>
</dbReference>
<keyword evidence="2 7" id="KW-0813">Transport</keyword>
<keyword evidence="6 7" id="KW-0998">Cell outer membrane</keyword>
<organism evidence="9 10">
    <name type="scientific">Mariprofundus ferrooxydans PV-1</name>
    <dbReference type="NCBI Taxonomy" id="314345"/>
    <lineage>
        <taxon>Bacteria</taxon>
        <taxon>Pseudomonadati</taxon>
        <taxon>Pseudomonadota</taxon>
        <taxon>Candidatius Mariprofundia</taxon>
        <taxon>Mariprofundales</taxon>
        <taxon>Mariprofundaceae</taxon>
        <taxon>Mariprofundus</taxon>
    </lineage>
</organism>
<feature type="chain" id="PRO_5004171558" description="Protein CyaE" evidence="8">
    <location>
        <begin position="23"/>
        <end position="466"/>
    </location>
</feature>
<keyword evidence="10" id="KW-1185">Reference proteome</keyword>
<keyword evidence="8" id="KW-0732">Signal</keyword>
<evidence type="ECO:0000313" key="10">
    <source>
        <dbReference type="Proteomes" id="UP000005297"/>
    </source>
</evidence>
<dbReference type="InterPro" id="IPR028351">
    <property type="entry name" value="CyaE"/>
</dbReference>
<dbReference type="STRING" id="314344.AL013_06685"/>
<evidence type="ECO:0000313" key="9">
    <source>
        <dbReference type="EMBL" id="EAU55434.1"/>
    </source>
</evidence>
<dbReference type="Proteomes" id="UP000005297">
    <property type="component" value="Unassembled WGS sequence"/>
</dbReference>
<keyword evidence="5 7" id="KW-0472">Membrane</keyword>
<dbReference type="GO" id="GO:0009279">
    <property type="term" value="C:cell outer membrane"/>
    <property type="evidence" value="ECO:0007669"/>
    <property type="project" value="UniProtKB-SubCell"/>
</dbReference>
<dbReference type="GO" id="GO:0031640">
    <property type="term" value="P:killing of cells of another organism"/>
    <property type="evidence" value="ECO:0007669"/>
    <property type="project" value="UniProtKB-KW"/>
</dbReference>
<comment type="similarity">
    <text evidence="1 7">Belongs to the outer membrane factor (OMF) (TC 1.B.17) family.</text>
</comment>
<dbReference type="InterPro" id="IPR051906">
    <property type="entry name" value="TolC-like"/>
</dbReference>
<name>Q0F0V7_9PROT</name>
<evidence type="ECO:0000256" key="5">
    <source>
        <dbReference type="ARBA" id="ARBA00023136"/>
    </source>
</evidence>
<gene>
    <name evidence="9" type="ORF">SPV1_11896</name>
</gene>
<keyword evidence="4" id="KW-0812">Transmembrane</keyword>
<evidence type="ECO:0000256" key="4">
    <source>
        <dbReference type="ARBA" id="ARBA00022692"/>
    </source>
</evidence>
<evidence type="ECO:0000256" key="1">
    <source>
        <dbReference type="ARBA" id="ARBA00007613"/>
    </source>
</evidence>
<comment type="function">
    <text evidence="7">CyaE is necessary for transport of calmodulin-sensitive adenylate cyclase-hemolysin (cyclolysin).</text>
</comment>
<evidence type="ECO:0000256" key="6">
    <source>
        <dbReference type="ARBA" id="ARBA00023237"/>
    </source>
</evidence>
<accession>Q0F0V7</accession>
<comment type="caution">
    <text evidence="9">The sequence shown here is derived from an EMBL/GenBank/DDBJ whole genome shotgun (WGS) entry which is preliminary data.</text>
</comment>
<evidence type="ECO:0000256" key="8">
    <source>
        <dbReference type="SAM" id="SignalP"/>
    </source>
</evidence>
<keyword evidence="7" id="KW-0354">Hemolysis</keyword>
<dbReference type="PANTHER" id="PTHR30026">
    <property type="entry name" value="OUTER MEMBRANE PROTEIN TOLC"/>
    <property type="match status" value="1"/>
</dbReference>
<protein>
    <recommendedName>
        <fullName evidence="7">Protein CyaE</fullName>
    </recommendedName>
</protein>
<sequence length="466" mass="48535">MMKFFCSLTLLAMLATALSAEAAGLDDPFSVNTMVPSPADAGTCEKHIEGKQLNLADVIQISLCNNPQTRAAWAAARSAAAQLGASKSSLLPTLSLSGAATHAASATGSVHSVSNQQSASLSASYLLYDFGGREAGIDNALALLDAANASGNATLQSVFLNAATAYFSLMSARASVEASRASEASARASLSAAVERYKVGAATPADRLQAKTALAQAKLTRITAEGTMNKAFGTLANAMGMSPTAKLEFADPAPARPDVVLENNVGKLIREAQQQRPDLAAAEARIRASGANIESVRAAGLPQLSVDASLSDSRSAVAGGNYANTGGGSIALNISFPIFTGFNTTYQTLAAEAELENTIATRDQLAQQVTLQVWQAYQNLRTQGEALRTSDDLLASASESEAMSLGRYREGVGNILDLLTAQSAMASARQQHVSALYNWHAARFSLAQAVGALDLTALQKIRRMEQ</sequence>
<dbReference type="eggNOG" id="COG1538">
    <property type="taxonomic scope" value="Bacteria"/>
</dbReference>
<dbReference type="PANTHER" id="PTHR30026:SF21">
    <property type="entry name" value="SLR1270 PROTEIN"/>
    <property type="match status" value="1"/>
</dbReference>
<dbReference type="InParanoid" id="Q0F0V7"/>
<dbReference type="PIRSF" id="PIRSF001892">
    <property type="entry name" value="CyaE"/>
    <property type="match status" value="1"/>
</dbReference>
<dbReference type="InterPro" id="IPR003423">
    <property type="entry name" value="OMP_efflux"/>
</dbReference>
<dbReference type="Gene3D" id="1.20.1600.10">
    <property type="entry name" value="Outer membrane efflux proteins (OEP)"/>
    <property type="match status" value="1"/>
</dbReference>
<dbReference type="AlphaFoldDB" id="Q0F0V7"/>
<dbReference type="GO" id="GO:0015288">
    <property type="term" value="F:porin activity"/>
    <property type="evidence" value="ECO:0007669"/>
    <property type="project" value="TreeGrafter"/>
</dbReference>
<keyword evidence="3" id="KW-1134">Transmembrane beta strand</keyword>
<dbReference type="SUPFAM" id="SSF56954">
    <property type="entry name" value="Outer membrane efflux proteins (OEP)"/>
    <property type="match status" value="1"/>
</dbReference>
<dbReference type="EMBL" id="AATS01000003">
    <property type="protein sequence ID" value="EAU55434.1"/>
    <property type="molecule type" value="Genomic_DNA"/>
</dbReference>